<proteinExistence type="predicted"/>
<dbReference type="Proteomes" id="UP001057402">
    <property type="component" value="Chromosome 4"/>
</dbReference>
<dbReference type="EMBL" id="CM042883">
    <property type="protein sequence ID" value="KAI4375568.1"/>
    <property type="molecule type" value="Genomic_DNA"/>
</dbReference>
<organism evidence="1 2">
    <name type="scientific">Melastoma candidum</name>
    <dbReference type="NCBI Taxonomy" id="119954"/>
    <lineage>
        <taxon>Eukaryota</taxon>
        <taxon>Viridiplantae</taxon>
        <taxon>Streptophyta</taxon>
        <taxon>Embryophyta</taxon>
        <taxon>Tracheophyta</taxon>
        <taxon>Spermatophyta</taxon>
        <taxon>Magnoliopsida</taxon>
        <taxon>eudicotyledons</taxon>
        <taxon>Gunneridae</taxon>
        <taxon>Pentapetalae</taxon>
        <taxon>rosids</taxon>
        <taxon>malvids</taxon>
        <taxon>Myrtales</taxon>
        <taxon>Melastomataceae</taxon>
        <taxon>Melastomatoideae</taxon>
        <taxon>Melastomateae</taxon>
        <taxon>Melastoma</taxon>
    </lineage>
</organism>
<protein>
    <submittedName>
        <fullName evidence="1">Uncharacterized protein</fullName>
    </submittedName>
</protein>
<keyword evidence="2" id="KW-1185">Reference proteome</keyword>
<evidence type="ECO:0000313" key="1">
    <source>
        <dbReference type="EMBL" id="KAI4375568.1"/>
    </source>
</evidence>
<accession>A0ACB9R9H2</accession>
<reference evidence="2" key="1">
    <citation type="journal article" date="2023" name="Front. Plant Sci.">
        <title>Chromosomal-level genome assembly of Melastoma candidum provides insights into trichome evolution.</title>
        <authorList>
            <person name="Zhong Y."/>
            <person name="Wu W."/>
            <person name="Sun C."/>
            <person name="Zou P."/>
            <person name="Liu Y."/>
            <person name="Dai S."/>
            <person name="Zhou R."/>
        </authorList>
    </citation>
    <scope>NUCLEOTIDE SEQUENCE [LARGE SCALE GENOMIC DNA]</scope>
</reference>
<gene>
    <name evidence="1" type="ORF">MLD38_013423</name>
</gene>
<comment type="caution">
    <text evidence="1">The sequence shown here is derived from an EMBL/GenBank/DDBJ whole genome shotgun (WGS) entry which is preliminary data.</text>
</comment>
<name>A0ACB9R9H2_9MYRT</name>
<sequence length="324" mass="36926">MSGRKEGDHSPDARRRRSRFDREPSPKRSRRDAKSEAERGEKRGHQLRDTSSREVALVSDRRAEGSIQNKDSNEKNHKSSDETKVPPNPTEVPRSKSYFQHDERGTAGLGGRSSSRRENVERGWWKDSRDRGSDSAADRELRQRGKAPRREAGKDDKVWAHDGFFEMEANPPPPPPLPLNHKRPAFREQKTAADNNQNDRNGRNEDHKPGNGGNRVSNFERRDERGRHERYPDRFEKFSPRGGGRPYRRDERQSGPYGSRDRYGGGNGRFGGTGRGSNIGQPPLHSEGGRVEKWKHDLYDEANKSPPPKNEEDRLAKIEALLAS</sequence>
<evidence type="ECO:0000313" key="2">
    <source>
        <dbReference type="Proteomes" id="UP001057402"/>
    </source>
</evidence>